<dbReference type="RefSeq" id="WP_053411316.1">
    <property type="nucleotide sequence ID" value="NZ_CP006841.1"/>
</dbReference>
<feature type="transmembrane region" description="Helical" evidence="2">
    <location>
        <begin position="12"/>
        <end position="32"/>
    </location>
</feature>
<keyword evidence="4" id="KW-1185">Reference proteome</keyword>
<dbReference type="Proteomes" id="UP000058446">
    <property type="component" value="Chromosome"/>
</dbReference>
<dbReference type="STRING" id="1408189.CLAC_00920"/>
<dbReference type="OrthoDB" id="4401807at2"/>
<proteinExistence type="predicted"/>
<evidence type="ECO:0000313" key="4">
    <source>
        <dbReference type="Proteomes" id="UP000058446"/>
    </source>
</evidence>
<gene>
    <name evidence="3" type="ORF">CLAC_00920</name>
</gene>
<dbReference type="Gene3D" id="2.40.420.20">
    <property type="match status" value="1"/>
</dbReference>
<feature type="region of interest" description="Disordered" evidence="1">
    <location>
        <begin position="326"/>
        <end position="350"/>
    </location>
</feature>
<sequence>MKKQGRGAKALTIFKYTLALLATIALLKLAFFPANEEEPLEATGDFSQPTTELTPQKINNTIKLSASILPDEPTTIRANASGEITDAYVNSGGFATAGQALLQVKKTEVSENPAQRGSDEEGAAPAPTTTVKWGNITSRASGTVQWNIVVGQTVEIGQELGTISPSSYHAVAAIKPNQLYSLGDTINNGRLAITDGPAPFLCDDIKTVTAGNPGASSGSAAGAAGAAPSGGSSASGPQLRCSIPGDQTVYEGVPATLILGGDSTDEVQALPVTAVEGRFREGTVYLPGDNGDKPKKVKVELGANDGKFIEIKKGLKPGQQVLKFVPSFKDDKAGKTDGAGGDSDANTSEK</sequence>
<dbReference type="PATRIC" id="fig|1408189.4.peg.183"/>
<dbReference type="GO" id="GO:0015562">
    <property type="term" value="F:efflux transmembrane transporter activity"/>
    <property type="evidence" value="ECO:0007669"/>
    <property type="project" value="TreeGrafter"/>
</dbReference>
<feature type="region of interest" description="Disordered" evidence="1">
    <location>
        <begin position="108"/>
        <end position="130"/>
    </location>
</feature>
<keyword evidence="2" id="KW-0472">Membrane</keyword>
<organism evidence="3 4">
    <name type="scientific">Corynebacterium lactis RW2-5</name>
    <dbReference type="NCBI Taxonomy" id="1408189"/>
    <lineage>
        <taxon>Bacteria</taxon>
        <taxon>Bacillati</taxon>
        <taxon>Actinomycetota</taxon>
        <taxon>Actinomycetes</taxon>
        <taxon>Mycobacteriales</taxon>
        <taxon>Corynebacteriaceae</taxon>
        <taxon>Corynebacterium</taxon>
    </lineage>
</organism>
<dbReference type="Gene3D" id="2.40.50.100">
    <property type="match status" value="1"/>
</dbReference>
<dbReference type="PANTHER" id="PTHR30469">
    <property type="entry name" value="MULTIDRUG RESISTANCE PROTEIN MDTA"/>
    <property type="match status" value="1"/>
</dbReference>
<protein>
    <submittedName>
        <fullName evidence="3">Uncharacterized protein</fullName>
    </submittedName>
</protein>
<keyword evidence="2" id="KW-0812">Transmembrane</keyword>
<evidence type="ECO:0000313" key="3">
    <source>
        <dbReference type="EMBL" id="ALA68361.1"/>
    </source>
</evidence>
<dbReference type="GO" id="GO:1990281">
    <property type="term" value="C:efflux pump complex"/>
    <property type="evidence" value="ECO:0007669"/>
    <property type="project" value="TreeGrafter"/>
</dbReference>
<name>A0A0K2H3T4_9CORY</name>
<dbReference type="AlphaFoldDB" id="A0A0K2H3T4"/>
<accession>A0A0K2H3T4</accession>
<keyword evidence="2" id="KW-1133">Transmembrane helix</keyword>
<feature type="compositionally biased region" description="Low complexity" evidence="1">
    <location>
        <begin position="213"/>
        <end position="237"/>
    </location>
</feature>
<evidence type="ECO:0000256" key="2">
    <source>
        <dbReference type="SAM" id="Phobius"/>
    </source>
</evidence>
<dbReference type="EMBL" id="CP006841">
    <property type="protein sequence ID" value="ALA68361.1"/>
    <property type="molecule type" value="Genomic_DNA"/>
</dbReference>
<evidence type="ECO:0000256" key="1">
    <source>
        <dbReference type="SAM" id="MobiDB-lite"/>
    </source>
</evidence>
<feature type="region of interest" description="Disordered" evidence="1">
    <location>
        <begin position="213"/>
        <end position="239"/>
    </location>
</feature>
<dbReference type="KEGG" id="clw:CLAC_00920"/>
<reference evidence="3 4" key="1">
    <citation type="submission" date="2013-10" db="EMBL/GenBank/DDBJ databases">
        <title>Complete genome sequence of Corynebacterium lactis DSM 45799(T), isolated from raw cow milk.</title>
        <authorList>
            <person name="Ruckert C."/>
            <person name="Albersmeier A."/>
            <person name="Lipski A."/>
            <person name="Kalinowski J."/>
        </authorList>
    </citation>
    <scope>NUCLEOTIDE SEQUENCE [LARGE SCALE GENOMIC DNA]</scope>
    <source>
        <strain evidence="3 4">RW2-5</strain>
    </source>
</reference>